<keyword evidence="5 6" id="KW-0349">Heme</keyword>
<accession>A0A194WYQ4</accession>
<proteinExistence type="inferred from homology"/>
<dbReference type="Proteomes" id="UP000070700">
    <property type="component" value="Unassembled WGS sequence"/>
</dbReference>
<evidence type="ECO:0000256" key="2">
    <source>
        <dbReference type="ARBA" id="ARBA00022723"/>
    </source>
</evidence>
<evidence type="ECO:0000256" key="7">
    <source>
        <dbReference type="SAM" id="Phobius"/>
    </source>
</evidence>
<keyword evidence="2 5" id="KW-0479">Metal-binding</keyword>
<comment type="cofactor">
    <cofactor evidence="5">
        <name>heme</name>
        <dbReference type="ChEBI" id="CHEBI:30413"/>
    </cofactor>
</comment>
<keyword evidence="6" id="KW-0503">Monooxygenase</keyword>
<keyword evidence="7" id="KW-0812">Transmembrane</keyword>
<feature type="binding site" description="axial binding residue" evidence="5">
    <location>
        <position position="457"/>
    </location>
    <ligand>
        <name>heme</name>
        <dbReference type="ChEBI" id="CHEBI:30413"/>
    </ligand>
    <ligandPart>
        <name>Fe</name>
        <dbReference type="ChEBI" id="CHEBI:18248"/>
    </ligandPart>
</feature>
<dbReference type="GeneID" id="28815516"/>
<comment type="similarity">
    <text evidence="1 6">Belongs to the cytochrome P450 family.</text>
</comment>
<dbReference type="SUPFAM" id="SSF48264">
    <property type="entry name" value="Cytochrome P450"/>
    <property type="match status" value="1"/>
</dbReference>
<dbReference type="CDD" id="cd11065">
    <property type="entry name" value="CYP64-like"/>
    <property type="match status" value="1"/>
</dbReference>
<sequence>MISQKSSPEPLAAHLRQIAGRVGIAQLLLLLLAGGLTWLLVDYARMLLLRRKMPPGPFPYPIIGNTFQLPDKKPWIYFEQLAKEYNSGIITFWIGRNPTVWLNDAQTASDLLDKRAATFSSRPHMVVFGDLAFGQASLVTMYYGDRFRVHRKLTHMGVGMQQVRGYQNLQSDENKVVLYDLLTDSENYVTHFERYAASVVSIIGYGRRISKVTDPIITEVIYLMQRAAEHNVPGKSFPMLLETFPILAKFPKWMAPWMKNFRKPRAKNFFYALAEEAATNPDGNDCYSKKLFEQGPKYNLSDVELSTLSGSLFGAGSDTSSSTLVTFVLACCAFPETLTKAWEELDRVVGPHRSPNFEDEANLVYVKALVKEVLRWRSVAIIGGQPHAPIQDEIYKGWLIPKNTWVQGNVWAIHRNEREFPDPDRFDPERYLKDGANSRPFPNERGYMTFGWGRRVCVGQALAEQGTFISIARLLWAFNIQKALDGNGNEIPVDIFDYTDGLNIRPNPFKCRITPRNDEIRRTIEREGKQAQEDLAIYNGETKYRITTYRETE</sequence>
<dbReference type="EMBL" id="KQ947423">
    <property type="protein sequence ID" value="KUJ13093.1"/>
    <property type="molecule type" value="Genomic_DNA"/>
</dbReference>
<dbReference type="AlphaFoldDB" id="A0A194WYQ4"/>
<name>A0A194WYQ4_MOLSC</name>
<dbReference type="RefSeq" id="XP_018067448.1">
    <property type="nucleotide sequence ID" value="XM_018205790.1"/>
</dbReference>
<evidence type="ECO:0000256" key="4">
    <source>
        <dbReference type="ARBA" id="ARBA00023004"/>
    </source>
</evidence>
<evidence type="ECO:0000256" key="5">
    <source>
        <dbReference type="PIRSR" id="PIRSR602401-1"/>
    </source>
</evidence>
<dbReference type="GO" id="GO:0020037">
    <property type="term" value="F:heme binding"/>
    <property type="evidence" value="ECO:0007669"/>
    <property type="project" value="InterPro"/>
</dbReference>
<keyword evidence="4 5" id="KW-0408">Iron</keyword>
<dbReference type="GO" id="GO:0004497">
    <property type="term" value="F:monooxygenase activity"/>
    <property type="evidence" value="ECO:0007669"/>
    <property type="project" value="UniProtKB-KW"/>
</dbReference>
<dbReference type="GO" id="GO:0005506">
    <property type="term" value="F:iron ion binding"/>
    <property type="evidence" value="ECO:0007669"/>
    <property type="project" value="InterPro"/>
</dbReference>
<protein>
    <submittedName>
        <fullName evidence="8">Putative cytochrome P450</fullName>
    </submittedName>
</protein>
<dbReference type="InterPro" id="IPR036396">
    <property type="entry name" value="Cyt_P450_sf"/>
</dbReference>
<dbReference type="PANTHER" id="PTHR46300:SF4">
    <property type="entry name" value="CYTOCHROME P450 98A3"/>
    <property type="match status" value="1"/>
</dbReference>
<dbReference type="KEGG" id="psco:LY89DRAFT_200917"/>
<organism evidence="8 9">
    <name type="scientific">Mollisia scopiformis</name>
    <name type="common">Conifer needle endophyte fungus</name>
    <name type="synonym">Phialocephala scopiformis</name>
    <dbReference type="NCBI Taxonomy" id="149040"/>
    <lineage>
        <taxon>Eukaryota</taxon>
        <taxon>Fungi</taxon>
        <taxon>Dikarya</taxon>
        <taxon>Ascomycota</taxon>
        <taxon>Pezizomycotina</taxon>
        <taxon>Leotiomycetes</taxon>
        <taxon>Helotiales</taxon>
        <taxon>Mollisiaceae</taxon>
        <taxon>Mollisia</taxon>
    </lineage>
</organism>
<gene>
    <name evidence="8" type="ORF">LY89DRAFT_200917</name>
</gene>
<dbReference type="InterPro" id="IPR050364">
    <property type="entry name" value="Cytochrome_P450_fung"/>
</dbReference>
<keyword evidence="9" id="KW-1185">Reference proteome</keyword>
<dbReference type="Pfam" id="PF00067">
    <property type="entry name" value="p450"/>
    <property type="match status" value="1"/>
</dbReference>
<dbReference type="Gene3D" id="1.10.630.10">
    <property type="entry name" value="Cytochrome P450"/>
    <property type="match status" value="1"/>
</dbReference>
<keyword evidence="7" id="KW-1133">Transmembrane helix</keyword>
<evidence type="ECO:0000256" key="1">
    <source>
        <dbReference type="ARBA" id="ARBA00010617"/>
    </source>
</evidence>
<dbReference type="OrthoDB" id="1103324at2759"/>
<reference evidence="8 9" key="1">
    <citation type="submission" date="2015-10" db="EMBL/GenBank/DDBJ databases">
        <title>Full genome of DAOMC 229536 Phialocephala scopiformis, a fungal endophyte of spruce producing the potent anti-insectan compound rugulosin.</title>
        <authorList>
            <consortium name="DOE Joint Genome Institute"/>
            <person name="Walker A.K."/>
            <person name="Frasz S.L."/>
            <person name="Seifert K.A."/>
            <person name="Miller J.D."/>
            <person name="Mondo S.J."/>
            <person name="Labutti K."/>
            <person name="Lipzen A."/>
            <person name="Dockter R."/>
            <person name="Kennedy M."/>
            <person name="Grigoriev I.V."/>
            <person name="Spatafora J.W."/>
        </authorList>
    </citation>
    <scope>NUCLEOTIDE SEQUENCE [LARGE SCALE GENOMIC DNA]</scope>
    <source>
        <strain evidence="8 9">CBS 120377</strain>
    </source>
</reference>
<dbReference type="GO" id="GO:0016705">
    <property type="term" value="F:oxidoreductase activity, acting on paired donors, with incorporation or reduction of molecular oxygen"/>
    <property type="evidence" value="ECO:0007669"/>
    <property type="project" value="InterPro"/>
</dbReference>
<dbReference type="InterPro" id="IPR001128">
    <property type="entry name" value="Cyt_P450"/>
</dbReference>
<dbReference type="InterPro" id="IPR002401">
    <property type="entry name" value="Cyt_P450_E_grp-I"/>
</dbReference>
<dbReference type="PRINTS" id="PR00385">
    <property type="entry name" value="P450"/>
</dbReference>
<dbReference type="InterPro" id="IPR017972">
    <property type="entry name" value="Cyt_P450_CS"/>
</dbReference>
<dbReference type="InParanoid" id="A0A194WYQ4"/>
<evidence type="ECO:0000313" key="8">
    <source>
        <dbReference type="EMBL" id="KUJ13093.1"/>
    </source>
</evidence>
<dbReference type="PROSITE" id="PS00086">
    <property type="entry name" value="CYTOCHROME_P450"/>
    <property type="match status" value="1"/>
</dbReference>
<evidence type="ECO:0000256" key="6">
    <source>
        <dbReference type="RuleBase" id="RU000461"/>
    </source>
</evidence>
<keyword evidence="3 6" id="KW-0560">Oxidoreductase</keyword>
<evidence type="ECO:0000313" key="9">
    <source>
        <dbReference type="Proteomes" id="UP000070700"/>
    </source>
</evidence>
<dbReference type="PANTHER" id="PTHR46300">
    <property type="entry name" value="P450, PUTATIVE (EUROFUNG)-RELATED-RELATED"/>
    <property type="match status" value="1"/>
</dbReference>
<evidence type="ECO:0000256" key="3">
    <source>
        <dbReference type="ARBA" id="ARBA00023002"/>
    </source>
</evidence>
<feature type="transmembrane region" description="Helical" evidence="7">
    <location>
        <begin position="24"/>
        <end position="44"/>
    </location>
</feature>
<keyword evidence="7" id="KW-0472">Membrane</keyword>
<dbReference type="PRINTS" id="PR00463">
    <property type="entry name" value="EP450I"/>
</dbReference>